<dbReference type="Proteomes" id="UP000765509">
    <property type="component" value="Unassembled WGS sequence"/>
</dbReference>
<gene>
    <name evidence="2" type="ORF">O181_020225</name>
</gene>
<accession>A0A9Q3CDC5</accession>
<proteinExistence type="predicted"/>
<feature type="chain" id="PRO_5040106681" evidence="1">
    <location>
        <begin position="28"/>
        <end position="99"/>
    </location>
</feature>
<evidence type="ECO:0000313" key="2">
    <source>
        <dbReference type="EMBL" id="MBW0480510.1"/>
    </source>
</evidence>
<sequence>MYQPNSCRYRWLGSLKSLLIAAITCQTDELNNPPSKWVLDFETLIWKDGNGSYGIYGQIGVQKVFGQFFLGARWLPPSAPFGLIGLGQKGPNWPADHGP</sequence>
<comment type="caution">
    <text evidence="2">The sequence shown here is derived from an EMBL/GenBank/DDBJ whole genome shotgun (WGS) entry which is preliminary data.</text>
</comment>
<dbReference type="EMBL" id="AVOT02005995">
    <property type="protein sequence ID" value="MBW0480510.1"/>
    <property type="molecule type" value="Genomic_DNA"/>
</dbReference>
<keyword evidence="1" id="KW-0732">Signal</keyword>
<protein>
    <submittedName>
        <fullName evidence="2">Uncharacterized protein</fullName>
    </submittedName>
</protein>
<dbReference type="AlphaFoldDB" id="A0A9Q3CDC5"/>
<organism evidence="2 3">
    <name type="scientific">Austropuccinia psidii MF-1</name>
    <dbReference type="NCBI Taxonomy" id="1389203"/>
    <lineage>
        <taxon>Eukaryota</taxon>
        <taxon>Fungi</taxon>
        <taxon>Dikarya</taxon>
        <taxon>Basidiomycota</taxon>
        <taxon>Pucciniomycotina</taxon>
        <taxon>Pucciniomycetes</taxon>
        <taxon>Pucciniales</taxon>
        <taxon>Sphaerophragmiaceae</taxon>
        <taxon>Austropuccinia</taxon>
    </lineage>
</organism>
<reference evidence="2" key="1">
    <citation type="submission" date="2021-03" db="EMBL/GenBank/DDBJ databases">
        <title>Draft genome sequence of rust myrtle Austropuccinia psidii MF-1, a brazilian biotype.</title>
        <authorList>
            <person name="Quecine M.C."/>
            <person name="Pachon D.M.R."/>
            <person name="Bonatelli M.L."/>
            <person name="Correr F.H."/>
            <person name="Franceschini L.M."/>
            <person name="Leite T.F."/>
            <person name="Margarido G.R.A."/>
            <person name="Almeida C.A."/>
            <person name="Ferrarezi J.A."/>
            <person name="Labate C.A."/>
        </authorList>
    </citation>
    <scope>NUCLEOTIDE SEQUENCE</scope>
    <source>
        <strain evidence="2">MF-1</strain>
    </source>
</reference>
<evidence type="ECO:0000256" key="1">
    <source>
        <dbReference type="SAM" id="SignalP"/>
    </source>
</evidence>
<name>A0A9Q3CDC5_9BASI</name>
<feature type="signal peptide" evidence="1">
    <location>
        <begin position="1"/>
        <end position="27"/>
    </location>
</feature>
<keyword evidence="3" id="KW-1185">Reference proteome</keyword>
<evidence type="ECO:0000313" key="3">
    <source>
        <dbReference type="Proteomes" id="UP000765509"/>
    </source>
</evidence>